<organism evidence="1 2">
    <name type="scientific">Reichenbachiella agariperforans</name>
    <dbReference type="NCBI Taxonomy" id="156994"/>
    <lineage>
        <taxon>Bacteria</taxon>
        <taxon>Pseudomonadati</taxon>
        <taxon>Bacteroidota</taxon>
        <taxon>Cytophagia</taxon>
        <taxon>Cytophagales</taxon>
        <taxon>Reichenbachiellaceae</taxon>
        <taxon>Reichenbachiella</taxon>
    </lineage>
</organism>
<dbReference type="PROSITE" id="PS51257">
    <property type="entry name" value="PROKAR_LIPOPROTEIN"/>
    <property type="match status" value="1"/>
</dbReference>
<accession>A0A1M6SY27</accession>
<evidence type="ECO:0000313" key="1">
    <source>
        <dbReference type="EMBL" id="SHK49586.1"/>
    </source>
</evidence>
<evidence type="ECO:0000313" key="2">
    <source>
        <dbReference type="Proteomes" id="UP000184474"/>
    </source>
</evidence>
<dbReference type="EMBL" id="FRAA01000005">
    <property type="protein sequence ID" value="SHK49586.1"/>
    <property type="molecule type" value="Genomic_DNA"/>
</dbReference>
<sequence length="214" mass="24672">MKSFSYLWVITTILMVACEHDSPELYYTPNPVDLSLPADGQASHYIRYTTTCEDLTGELEYRGDTLTLAISERNDSLFFQEYYTQLSTAYTEDKIQDTIMHHFEIVENDLLIRDRLMSQLFYFYGNDTIHLTPSGRSVMRQKGCRVFLKDVVFVGDEIGQLDHFLMAGKSIHHQTVVSCVPDFFALEGYLLYSPNGLQLSHTIINDRITGWIKL</sequence>
<name>A0A1M6SY27_REIAG</name>
<reference evidence="2" key="1">
    <citation type="submission" date="2016-11" db="EMBL/GenBank/DDBJ databases">
        <authorList>
            <person name="Varghese N."/>
            <person name="Submissions S."/>
        </authorList>
    </citation>
    <scope>NUCLEOTIDE SEQUENCE [LARGE SCALE GENOMIC DNA]</scope>
    <source>
        <strain evidence="2">DSM 26134</strain>
    </source>
</reference>
<proteinExistence type="predicted"/>
<gene>
    <name evidence="1" type="ORF">SAMN04488028_105201</name>
</gene>
<dbReference type="AlphaFoldDB" id="A0A1M6SY27"/>
<dbReference type="RefSeq" id="WP_139281021.1">
    <property type="nucleotide sequence ID" value="NZ_FRAA01000005.1"/>
</dbReference>
<keyword evidence="2" id="KW-1185">Reference proteome</keyword>
<dbReference type="Proteomes" id="UP000184474">
    <property type="component" value="Unassembled WGS sequence"/>
</dbReference>
<protein>
    <submittedName>
        <fullName evidence="1">Uncharacterized protein</fullName>
    </submittedName>
</protein>